<accession>A0A922MWU4</accession>
<evidence type="ECO:0000313" key="3">
    <source>
        <dbReference type="Proteomes" id="UP000814243"/>
    </source>
</evidence>
<comment type="caution">
    <text evidence="2">The sequence shown here is derived from an EMBL/GenBank/DDBJ whole genome shotgun (WGS) entry which is preliminary data.</text>
</comment>
<evidence type="ECO:0000313" key="2">
    <source>
        <dbReference type="EMBL" id="KAH9644755.1"/>
    </source>
</evidence>
<reference evidence="2" key="1">
    <citation type="journal article" date="2021" name="G3 (Bethesda)">
        <title>Genome and transcriptome analysis of the beet armyworm Spodoptera exigua reveals targets for pest control. .</title>
        <authorList>
            <person name="Simon S."/>
            <person name="Breeschoten T."/>
            <person name="Jansen H.J."/>
            <person name="Dirks R.P."/>
            <person name="Schranz M.E."/>
            <person name="Ros V.I.D."/>
        </authorList>
    </citation>
    <scope>NUCLEOTIDE SEQUENCE</scope>
    <source>
        <strain evidence="2">TB_SE_WUR_2020</strain>
    </source>
</reference>
<dbReference type="Gene3D" id="3.30.420.40">
    <property type="match status" value="1"/>
</dbReference>
<feature type="compositionally biased region" description="Basic residues" evidence="1">
    <location>
        <begin position="93"/>
        <end position="107"/>
    </location>
</feature>
<dbReference type="EMBL" id="JACEFF010000064">
    <property type="protein sequence ID" value="KAH9644755.1"/>
    <property type="molecule type" value="Genomic_DNA"/>
</dbReference>
<evidence type="ECO:0000256" key="1">
    <source>
        <dbReference type="SAM" id="MobiDB-lite"/>
    </source>
</evidence>
<name>A0A922MWU4_SPOEX</name>
<gene>
    <name evidence="2" type="ORF">HF086_015514</name>
</gene>
<feature type="compositionally biased region" description="Basic and acidic residues" evidence="1">
    <location>
        <begin position="108"/>
        <end position="119"/>
    </location>
</feature>
<feature type="compositionally biased region" description="Low complexity" evidence="1">
    <location>
        <begin position="145"/>
        <end position="159"/>
    </location>
</feature>
<sequence length="291" mass="31381">MLHQLYFRHVLVNPKERKVVVVESLLTPTLFRETLAKVLFIHYEQLAKYMPLNIVRLAHVGSGALVRGSTRAAVAAAGLARRARRAGQDAGRAQRRPATPRRPGHRGHQSEDVFRDEPGPRPGVGVGQPAEGGARRALRARDGAGARARAGGRALVPARPRAELAARRSTAVRGGQPARLPARAGGRHPADGRRRGALPGCARALAAELRQLVTQPPYCDTLHVREFKFHDAPSAANACAWLGGAVLGAGEAGAARAMPRDQFARAPRLRDWVCLLDNTPPGHPHRDHLDI</sequence>
<proteinExistence type="predicted"/>
<feature type="region of interest" description="Disordered" evidence="1">
    <location>
        <begin position="83"/>
        <end position="196"/>
    </location>
</feature>
<protein>
    <submittedName>
        <fullName evidence="2">Uncharacterized protein</fullName>
    </submittedName>
</protein>
<dbReference type="AlphaFoldDB" id="A0A922MWU4"/>
<dbReference type="Proteomes" id="UP000814243">
    <property type="component" value="Unassembled WGS sequence"/>
</dbReference>
<organism evidence="2 3">
    <name type="scientific">Spodoptera exigua</name>
    <name type="common">Beet armyworm</name>
    <name type="synonym">Noctua fulgens</name>
    <dbReference type="NCBI Taxonomy" id="7107"/>
    <lineage>
        <taxon>Eukaryota</taxon>
        <taxon>Metazoa</taxon>
        <taxon>Ecdysozoa</taxon>
        <taxon>Arthropoda</taxon>
        <taxon>Hexapoda</taxon>
        <taxon>Insecta</taxon>
        <taxon>Pterygota</taxon>
        <taxon>Neoptera</taxon>
        <taxon>Endopterygota</taxon>
        <taxon>Lepidoptera</taxon>
        <taxon>Glossata</taxon>
        <taxon>Ditrysia</taxon>
        <taxon>Noctuoidea</taxon>
        <taxon>Noctuidae</taxon>
        <taxon>Amphipyrinae</taxon>
        <taxon>Spodoptera</taxon>
    </lineage>
</organism>